<feature type="compositionally biased region" description="Basic and acidic residues" evidence="2">
    <location>
        <begin position="983"/>
        <end position="1003"/>
    </location>
</feature>
<protein>
    <submittedName>
        <fullName evidence="3">Uncharacterized protein</fullName>
    </submittedName>
</protein>
<dbReference type="InterPro" id="IPR051647">
    <property type="entry name" value="Mediator_comp_sub12"/>
</dbReference>
<feature type="compositionally biased region" description="Basic and acidic residues" evidence="2">
    <location>
        <begin position="624"/>
        <end position="633"/>
    </location>
</feature>
<reference evidence="3 4" key="1">
    <citation type="journal article" date="2023" name="IScience">
        <title>Expanded male sex-determining region conserved during the evolution of homothallism in the green alga Volvox.</title>
        <authorList>
            <person name="Yamamoto K."/>
            <person name="Matsuzaki R."/>
            <person name="Mahakham W."/>
            <person name="Heman W."/>
            <person name="Sekimoto H."/>
            <person name="Kawachi M."/>
            <person name="Minakuchi Y."/>
            <person name="Toyoda A."/>
            <person name="Nozaki H."/>
        </authorList>
    </citation>
    <scope>NUCLEOTIDE SEQUENCE [LARGE SCALE GENOMIC DNA]</scope>
    <source>
        <strain evidence="3 4">NIES-4468</strain>
    </source>
</reference>
<feature type="compositionally biased region" description="Basic and acidic residues" evidence="2">
    <location>
        <begin position="651"/>
        <end position="666"/>
    </location>
</feature>
<feature type="compositionally biased region" description="Basic and acidic residues" evidence="2">
    <location>
        <begin position="517"/>
        <end position="529"/>
    </location>
</feature>
<feature type="coiled-coil region" evidence="1">
    <location>
        <begin position="77"/>
        <end position="111"/>
    </location>
</feature>
<sequence>MASNFDAHALGGRVPASRAQVMSTMAPGTAAHVVSSPPADVANSGESVIMALRHVAQQQALLAQQQLELTEAGRSEQRDFAAERQRLAQRAAELQRQAEDHDRKVAVDKEALVAREQALAARERALAAREEDHQRKVIADKEAQATREQNLERKVFADKEALASREQALAAREQALAARAAADNNALAERKQQLADAESQLQALSQKCSQEYMALLAVRAELQERLMAARLEAQAYIGGTGMGTAAGAGFGSRAVKHHQPGAAGHTSIAHDVVAAGTGSANGTSMRAWTETDVPAQTCATTDAKAAPAGVAGAVAEGEIIPNAIPIHSGSNDPVFEGRPPSKDTGRAAGGDAHGPPFRFAAERQPGKRVGAEDGGWRQEFGDAATDNGLRLGRSATESKRRPGSLRYLGQDKPRVERGPFSAAAGTSRVTQQRQVAASQSTSDGVLTVEQQQQQQPGGTGGAGAAQSALETERLAASGSTRIAVRPTTSEEAFDDRDEGEMDRCPREEEEEAAQVEAQRRMDKEKDQKIRWAWMQSQQQKPKLQKAHYQQAPALQKQVPPAATAQQLSLPRQSPPPQHLHSQHQGSSRDRDVQGKEKKRPKPDQREDDDVIVETIVETRKKRKGVDEGTKQQQDEEENSQRKIKRSKSRLLKRDQSEQGRDKKQDEDLQTPSVPVEQSNSPSPTPIASTADDEVVRAEAGRAANAAIANGGCNDRPIAAAAGGFTVQEGTSRAGGAGRPEPDTPQECATRVAEFERASTARGAGLASAEEERDAPLVPSVMGPPVQCGGSIAQVPSSASLKSEPGSMAHGTPSKPHHQSAVSILLSRAGSSDVEVVDIISPSFFRTAPTEHQSNHANRTQEGLSQQQASQQQDRPQSGPAGGSRLHPHSATTYTVQPDFPRSQGWSYGPIRSGVENFSTTAAVVGNNGPQSEPGGQAVPQPHVRLNAASVIETDRQEVEQSAASVRTIMPPPSVYISLVGQEAEVRTRKPTSRQESKGLKDTQDISGQSFGSIIAGDAGPPPPPHSSSDGTGSTKPPQQQQQEFQHQFHSHQHSAQPPRTHLVYPRNPPSRPSQRAILGDPAAANGTATTRLQEYGPVPPGPSHPHLQQQSGAQQGHAGKITGGRGVPGPFRRQRMKAAGRRGGDEGGIDPDLDGVLDEDFARTVDMLRQEQELQVYGCHIWGSTGCKLSHVLHHQRLSDTSGPREQEGQSIRWRRRHRGGGAGRQQHLTAEGGAAKPSKSR</sequence>
<name>A0ABQ5SH71_9CHLO</name>
<feature type="region of interest" description="Disordered" evidence="2">
    <location>
        <begin position="758"/>
        <end position="823"/>
    </location>
</feature>
<keyword evidence="4" id="KW-1185">Reference proteome</keyword>
<evidence type="ECO:0000256" key="1">
    <source>
        <dbReference type="SAM" id="Coils"/>
    </source>
</evidence>
<organism evidence="3 4">
    <name type="scientific">Volvox africanus</name>
    <dbReference type="NCBI Taxonomy" id="51714"/>
    <lineage>
        <taxon>Eukaryota</taxon>
        <taxon>Viridiplantae</taxon>
        <taxon>Chlorophyta</taxon>
        <taxon>core chlorophytes</taxon>
        <taxon>Chlorophyceae</taxon>
        <taxon>CS clade</taxon>
        <taxon>Chlamydomonadales</taxon>
        <taxon>Volvocaceae</taxon>
        <taxon>Volvox</taxon>
    </lineage>
</organism>
<feature type="compositionally biased region" description="Polar residues" evidence="2">
    <location>
        <begin position="849"/>
        <end position="859"/>
    </location>
</feature>
<keyword evidence="1" id="KW-0175">Coiled coil</keyword>
<feature type="region of interest" description="Disordered" evidence="2">
    <location>
        <begin position="1092"/>
        <end position="1155"/>
    </location>
</feature>
<evidence type="ECO:0000313" key="4">
    <source>
        <dbReference type="Proteomes" id="UP001165090"/>
    </source>
</evidence>
<feature type="region of interest" description="Disordered" evidence="2">
    <location>
        <begin position="846"/>
        <end position="1078"/>
    </location>
</feature>
<feature type="compositionally biased region" description="Polar residues" evidence="2">
    <location>
        <begin position="427"/>
        <end position="444"/>
    </location>
</feature>
<comment type="caution">
    <text evidence="3">The sequence shown here is derived from an EMBL/GenBank/DDBJ whole genome shotgun (WGS) entry which is preliminary data.</text>
</comment>
<feature type="compositionally biased region" description="Low complexity" evidence="2">
    <location>
        <begin position="1026"/>
        <end position="1058"/>
    </location>
</feature>
<feature type="compositionally biased region" description="Basic and acidic residues" evidence="2">
    <location>
        <begin position="360"/>
        <end position="380"/>
    </location>
</feature>
<gene>
    <name evidence="3" type="ORF">VaNZ11_013530</name>
</gene>
<evidence type="ECO:0000256" key="2">
    <source>
        <dbReference type="SAM" id="MobiDB-lite"/>
    </source>
</evidence>
<proteinExistence type="predicted"/>
<feature type="compositionally biased region" description="Basic residues" evidence="2">
    <location>
        <begin position="641"/>
        <end position="650"/>
    </location>
</feature>
<feature type="coiled-coil region" evidence="1">
    <location>
        <begin position="180"/>
        <end position="207"/>
    </location>
</feature>
<accession>A0ABQ5SH71</accession>
<feature type="region of interest" description="Disordered" evidence="2">
    <location>
        <begin position="1196"/>
        <end position="1242"/>
    </location>
</feature>
<feature type="region of interest" description="Disordered" evidence="2">
    <location>
        <begin position="324"/>
        <end position="692"/>
    </location>
</feature>
<feature type="compositionally biased region" description="Basic and acidic residues" evidence="2">
    <location>
        <begin position="586"/>
        <end position="595"/>
    </location>
</feature>
<dbReference type="PANTHER" id="PTHR46007">
    <property type="entry name" value="MEDIATOR OF RNA POLYMERASE II TRANSCRIPTION SUBUNIT 12"/>
    <property type="match status" value="1"/>
</dbReference>
<feature type="compositionally biased region" description="Polar residues" evidence="2">
    <location>
        <begin position="669"/>
        <end position="687"/>
    </location>
</feature>
<dbReference type="PANTHER" id="PTHR46007:SF8">
    <property type="entry name" value="C2H2-TYPE DOMAIN-CONTAINING PROTEIN"/>
    <property type="match status" value="1"/>
</dbReference>
<feature type="compositionally biased region" description="Low complexity" evidence="2">
    <location>
        <begin position="860"/>
        <end position="877"/>
    </location>
</feature>
<feature type="compositionally biased region" description="Low complexity" evidence="2">
    <location>
        <begin position="1108"/>
        <end position="1119"/>
    </location>
</feature>
<evidence type="ECO:0000313" key="3">
    <source>
        <dbReference type="EMBL" id="GLI68994.1"/>
    </source>
</evidence>
<feature type="compositionally biased region" description="Acidic residues" evidence="2">
    <location>
        <begin position="491"/>
        <end position="500"/>
    </location>
</feature>
<dbReference type="Proteomes" id="UP001165090">
    <property type="component" value="Unassembled WGS sequence"/>
</dbReference>
<dbReference type="EMBL" id="BSDZ01000080">
    <property type="protein sequence ID" value="GLI68994.1"/>
    <property type="molecule type" value="Genomic_DNA"/>
</dbReference>